<dbReference type="Pfam" id="PF13187">
    <property type="entry name" value="Fer4_9"/>
    <property type="match status" value="1"/>
</dbReference>
<dbReference type="Gene3D" id="3.30.70.20">
    <property type="match status" value="1"/>
</dbReference>
<dbReference type="InterPro" id="IPR000415">
    <property type="entry name" value="Nitroreductase-like"/>
</dbReference>
<comment type="similarity">
    <text evidence="1">Belongs to the nitroreductase family.</text>
</comment>
<feature type="domain" description="4Fe-4S ferredoxin-type" evidence="3">
    <location>
        <begin position="1"/>
        <end position="31"/>
    </location>
</feature>
<evidence type="ECO:0000256" key="2">
    <source>
        <dbReference type="ARBA" id="ARBA00023002"/>
    </source>
</evidence>
<dbReference type="GO" id="GO:0016491">
    <property type="term" value="F:oxidoreductase activity"/>
    <property type="evidence" value="ECO:0007669"/>
    <property type="project" value="UniProtKB-KW"/>
</dbReference>
<reference evidence="4" key="1">
    <citation type="journal article" date="2015" name="Nature">
        <title>Complex archaea that bridge the gap between prokaryotes and eukaryotes.</title>
        <authorList>
            <person name="Spang A."/>
            <person name="Saw J.H."/>
            <person name="Jorgensen S.L."/>
            <person name="Zaremba-Niedzwiedzka K."/>
            <person name="Martijn J."/>
            <person name="Lind A.E."/>
            <person name="van Eijk R."/>
            <person name="Schleper C."/>
            <person name="Guy L."/>
            <person name="Ettema T.J."/>
        </authorList>
    </citation>
    <scope>NUCLEOTIDE SEQUENCE</scope>
</reference>
<gene>
    <name evidence="4" type="ORF">LCGC14_2086280</name>
</gene>
<feature type="domain" description="4Fe-4S ferredoxin-type" evidence="3">
    <location>
        <begin position="32"/>
        <end position="63"/>
    </location>
</feature>
<evidence type="ECO:0000313" key="4">
    <source>
        <dbReference type="EMBL" id="KKL72301.1"/>
    </source>
</evidence>
<dbReference type="PROSITE" id="PS00198">
    <property type="entry name" value="4FE4S_FER_1"/>
    <property type="match status" value="1"/>
</dbReference>
<dbReference type="PROSITE" id="PS51379">
    <property type="entry name" value="4FE4S_FER_2"/>
    <property type="match status" value="2"/>
</dbReference>
<dbReference type="EMBL" id="LAZR01025315">
    <property type="protein sequence ID" value="KKL72301.1"/>
    <property type="molecule type" value="Genomic_DNA"/>
</dbReference>
<evidence type="ECO:0000259" key="3">
    <source>
        <dbReference type="PROSITE" id="PS51379"/>
    </source>
</evidence>
<name>A0A0F9F1H4_9ZZZZ</name>
<dbReference type="InterPro" id="IPR017896">
    <property type="entry name" value="4Fe4S_Fe-S-bd"/>
</dbReference>
<dbReference type="InterPro" id="IPR017900">
    <property type="entry name" value="4Fe4S_Fe_S_CS"/>
</dbReference>
<dbReference type="PANTHER" id="PTHR43673">
    <property type="entry name" value="NAD(P)H NITROREDUCTASE YDGI-RELATED"/>
    <property type="match status" value="1"/>
</dbReference>
<dbReference type="InterPro" id="IPR029479">
    <property type="entry name" value="Nitroreductase"/>
</dbReference>
<dbReference type="AlphaFoldDB" id="A0A0F9F1H4"/>
<accession>A0A0F9F1H4</accession>
<dbReference type="Pfam" id="PF00881">
    <property type="entry name" value="Nitroreductase"/>
    <property type="match status" value="1"/>
</dbReference>
<keyword evidence="2" id="KW-0560">Oxidoreductase</keyword>
<comment type="caution">
    <text evidence="4">The sequence shown here is derived from an EMBL/GenBank/DDBJ whole genome shotgun (WGS) entry which is preliminary data.</text>
</comment>
<organism evidence="4">
    <name type="scientific">marine sediment metagenome</name>
    <dbReference type="NCBI Taxonomy" id="412755"/>
    <lineage>
        <taxon>unclassified sequences</taxon>
        <taxon>metagenomes</taxon>
        <taxon>ecological metagenomes</taxon>
    </lineage>
</organism>
<dbReference type="Gene3D" id="3.40.109.10">
    <property type="entry name" value="NADH Oxidase"/>
    <property type="match status" value="1"/>
</dbReference>
<proteinExistence type="inferred from homology"/>
<dbReference type="SUPFAM" id="SSF54862">
    <property type="entry name" value="4Fe-4S ferredoxins"/>
    <property type="match status" value="1"/>
</dbReference>
<evidence type="ECO:0000256" key="1">
    <source>
        <dbReference type="ARBA" id="ARBA00007118"/>
    </source>
</evidence>
<dbReference type="PANTHER" id="PTHR43673:SF10">
    <property type="entry name" value="NADH DEHYDROGENASE_NAD(P)H NITROREDUCTASE XCC3605-RELATED"/>
    <property type="match status" value="1"/>
</dbReference>
<sequence length="275" mass="31092">MLVKGINKEKCSNCLICIKECRKGYYYTNENGDVEFNNKLNTCISCTHCVAICPENAILLNGFDDVDTFEGIDAPETIIGYDKIFRFIRSKRSIRQYKNKKVPKESIKKIFEAMRYAPSASNARLWRYVIISDPLKIKTLSDEVIKGQHLYLGFKSSDEALKYYKSKDLDPIFYRAPHVIILHFKIFQKNLTMLGLWGNDTGIALTYGMLAAESLGLGTCWIGNLQAGVANNRDILDVLGIKGHVLGAFILGFPAVKYRRTTSRSPLKIKGLDEL</sequence>
<dbReference type="SUPFAM" id="SSF55469">
    <property type="entry name" value="FMN-dependent nitroreductase-like"/>
    <property type="match status" value="1"/>
</dbReference>
<protein>
    <recommendedName>
        <fullName evidence="3">4Fe-4S ferredoxin-type domain-containing protein</fullName>
    </recommendedName>
</protein>